<dbReference type="PANTHER" id="PTHR30572:SF18">
    <property type="entry name" value="ABC-TYPE MACROLIDE FAMILY EXPORT SYSTEM PERMEASE COMPONENT 2"/>
    <property type="match status" value="1"/>
</dbReference>
<evidence type="ECO:0000259" key="8">
    <source>
        <dbReference type="Pfam" id="PF12704"/>
    </source>
</evidence>
<accession>A0ABR7X6N9</accession>
<keyword evidence="10" id="KW-1185">Reference proteome</keyword>
<evidence type="ECO:0000256" key="5">
    <source>
        <dbReference type="ARBA" id="ARBA00023136"/>
    </source>
</evidence>
<dbReference type="InterPro" id="IPR050250">
    <property type="entry name" value="Macrolide_Exporter_MacB"/>
</dbReference>
<keyword evidence="3 6" id="KW-0812">Transmembrane</keyword>
<evidence type="ECO:0000313" key="10">
    <source>
        <dbReference type="Proteomes" id="UP000618754"/>
    </source>
</evidence>
<comment type="caution">
    <text evidence="9">The sequence shown here is derived from an EMBL/GenBank/DDBJ whole genome shotgun (WGS) entry which is preliminary data.</text>
</comment>
<keyword evidence="5 6" id="KW-0472">Membrane</keyword>
<dbReference type="RefSeq" id="WP_191176076.1">
    <property type="nucleotide sequence ID" value="NZ_JACWMW010000002.1"/>
</dbReference>
<feature type="transmembrane region" description="Helical" evidence="6">
    <location>
        <begin position="370"/>
        <end position="396"/>
    </location>
</feature>
<name>A0ABR7X6N9_9SPHI</name>
<proteinExistence type="predicted"/>
<keyword evidence="4 6" id="KW-1133">Transmembrane helix</keyword>
<feature type="domain" description="MacB-like periplasmic core" evidence="8">
    <location>
        <begin position="431"/>
        <end position="622"/>
    </location>
</feature>
<feature type="domain" description="MacB-like periplasmic core" evidence="8">
    <location>
        <begin position="20"/>
        <end position="237"/>
    </location>
</feature>
<evidence type="ECO:0000256" key="1">
    <source>
        <dbReference type="ARBA" id="ARBA00004651"/>
    </source>
</evidence>
<evidence type="ECO:0000256" key="4">
    <source>
        <dbReference type="ARBA" id="ARBA00022989"/>
    </source>
</evidence>
<evidence type="ECO:0000256" key="6">
    <source>
        <dbReference type="SAM" id="Phobius"/>
    </source>
</evidence>
<sequence>MIKNYFKIAWRNLWKNKGFSMINITGLATGMCGAILIFTWIQNELSFDRFHKNADDLYKVWNRSDKDAGNNVYTWDITSAPIAPELKQKFPEVKAAARVYWPNERLFNYKGKSIIATGLDVDPQFLSMFSFPMVNGNERALDDPKGIVLTVSLAKRIFGTENPTDKVLRLNDKENYKVTGVISDPPANTQFQFDYLVSLEPMIGTSEANSWGNASFNTYVQLQPGANAALFDKKIKNLLKEHDAALHFGIFLHPAKKWHLNSKFENGVAVGGAIETVRLLFAIAALILLIACINFMNLSTAQSEKRGKEVGVRKVMGANRFAIIKQFLTESVLITCIAGVFAIVLVQLTLPAFHELTGVKLLINYKNPYLWLAGFGFILFTGLLAGSYPAFYLSAFRPVKVLKGLFKSKARVFSPRKVLVVTQFTVAIVLIIATIIIYQQINYVQSRDNGYVRNNLVEHPINGSIGKNFDVIKNELLSSGVAAAVSKTSMPVTIDGSSTSGLNWGNMDANHKNVSFSRFATDGDFVKTFGFKLLAGRDIDFNKFPSDSAAVIINESSVQAMGFKDPIGQIISLGDNRLKIVGVIKNFIIGSPSQAVNPMLIFGSKNWYYNALTFRLNPNQSTSSGLKAAEAIFKKYNPAYPFQYHFVDQAYAEKFKNEQRTGKIAFTFSALTILISCLGLFGLAAYMAENRAKEIGIRKVLGAGIVNLMQLLTRDFVMLVLVSVAIAAPIGWWFMNKWLQDFNYRIQISWTIFLYSGIVAVAIALVTVSFQAARAAMANPIKSIKTE</sequence>
<keyword evidence="2" id="KW-1003">Cell membrane</keyword>
<feature type="transmembrane region" description="Helical" evidence="6">
    <location>
        <begin position="279"/>
        <end position="298"/>
    </location>
</feature>
<dbReference type="InterPro" id="IPR025857">
    <property type="entry name" value="MacB_PCD"/>
</dbReference>
<dbReference type="PANTHER" id="PTHR30572">
    <property type="entry name" value="MEMBRANE COMPONENT OF TRANSPORTER-RELATED"/>
    <property type="match status" value="1"/>
</dbReference>
<feature type="transmembrane region" description="Helical" evidence="6">
    <location>
        <begin position="747"/>
        <end position="770"/>
    </location>
</feature>
<feature type="domain" description="ABC3 transporter permease C-terminal" evidence="7">
    <location>
        <begin position="667"/>
        <end position="779"/>
    </location>
</feature>
<protein>
    <submittedName>
        <fullName evidence="9">ABC transporter permease</fullName>
    </submittedName>
</protein>
<dbReference type="Pfam" id="PF12704">
    <property type="entry name" value="MacB_PCD"/>
    <property type="match status" value="2"/>
</dbReference>
<feature type="transmembrane region" description="Helical" evidence="6">
    <location>
        <begin position="716"/>
        <end position="735"/>
    </location>
</feature>
<dbReference type="InterPro" id="IPR003838">
    <property type="entry name" value="ABC3_permease_C"/>
</dbReference>
<gene>
    <name evidence="9" type="ORF">IDJ75_13335</name>
</gene>
<dbReference type="Proteomes" id="UP000618754">
    <property type="component" value="Unassembled WGS sequence"/>
</dbReference>
<dbReference type="EMBL" id="JACWMW010000002">
    <property type="protein sequence ID" value="MBD1386263.1"/>
    <property type="molecule type" value="Genomic_DNA"/>
</dbReference>
<feature type="transmembrane region" description="Helical" evidence="6">
    <location>
        <begin position="664"/>
        <end position="688"/>
    </location>
</feature>
<evidence type="ECO:0000313" key="9">
    <source>
        <dbReference type="EMBL" id="MBD1386263.1"/>
    </source>
</evidence>
<evidence type="ECO:0000256" key="2">
    <source>
        <dbReference type="ARBA" id="ARBA00022475"/>
    </source>
</evidence>
<reference evidence="9 10" key="1">
    <citation type="submission" date="2020-09" db="EMBL/GenBank/DDBJ databases">
        <title>Novel species of Mucilaginibacter isolated from a glacier on the Tibetan Plateau.</title>
        <authorList>
            <person name="Liu Q."/>
            <person name="Xin Y.-H."/>
        </authorList>
    </citation>
    <scope>NUCLEOTIDE SEQUENCE [LARGE SCALE GENOMIC DNA]</scope>
    <source>
        <strain evidence="9 10">CGMCC 1.13878</strain>
    </source>
</reference>
<organism evidence="9 10">
    <name type="scientific">Mucilaginibacter rigui</name>
    <dbReference type="NCBI Taxonomy" id="534635"/>
    <lineage>
        <taxon>Bacteria</taxon>
        <taxon>Pseudomonadati</taxon>
        <taxon>Bacteroidota</taxon>
        <taxon>Sphingobacteriia</taxon>
        <taxon>Sphingobacteriales</taxon>
        <taxon>Sphingobacteriaceae</taxon>
        <taxon>Mucilaginibacter</taxon>
    </lineage>
</organism>
<feature type="transmembrane region" description="Helical" evidence="6">
    <location>
        <begin position="21"/>
        <end position="41"/>
    </location>
</feature>
<evidence type="ECO:0000256" key="3">
    <source>
        <dbReference type="ARBA" id="ARBA00022692"/>
    </source>
</evidence>
<feature type="transmembrane region" description="Helical" evidence="6">
    <location>
        <begin position="327"/>
        <end position="350"/>
    </location>
</feature>
<comment type="subcellular location">
    <subcellularLocation>
        <location evidence="1">Cell membrane</location>
        <topology evidence="1">Multi-pass membrane protein</topology>
    </subcellularLocation>
</comment>
<evidence type="ECO:0000259" key="7">
    <source>
        <dbReference type="Pfam" id="PF02687"/>
    </source>
</evidence>
<feature type="domain" description="ABC3 transporter permease C-terminal" evidence="7">
    <location>
        <begin position="282"/>
        <end position="394"/>
    </location>
</feature>
<dbReference type="Pfam" id="PF02687">
    <property type="entry name" value="FtsX"/>
    <property type="match status" value="2"/>
</dbReference>
<feature type="transmembrane region" description="Helical" evidence="6">
    <location>
        <begin position="417"/>
        <end position="438"/>
    </location>
</feature>